<dbReference type="EMBL" id="BLXT01007690">
    <property type="protein sequence ID" value="GFO41454.1"/>
    <property type="molecule type" value="Genomic_DNA"/>
</dbReference>
<dbReference type="AlphaFoldDB" id="A0AAV4DB56"/>
<reference evidence="2 3" key="1">
    <citation type="journal article" date="2021" name="Elife">
        <title>Chloroplast acquisition without the gene transfer in kleptoplastic sea slugs, Plakobranchus ocellatus.</title>
        <authorList>
            <person name="Maeda T."/>
            <person name="Takahashi S."/>
            <person name="Yoshida T."/>
            <person name="Shimamura S."/>
            <person name="Takaki Y."/>
            <person name="Nagai Y."/>
            <person name="Toyoda A."/>
            <person name="Suzuki Y."/>
            <person name="Arimoto A."/>
            <person name="Ishii H."/>
            <person name="Satoh N."/>
            <person name="Nishiyama T."/>
            <person name="Hasebe M."/>
            <person name="Maruyama T."/>
            <person name="Minagawa J."/>
            <person name="Obokata J."/>
            <person name="Shigenobu S."/>
        </authorList>
    </citation>
    <scope>NUCLEOTIDE SEQUENCE [LARGE SCALE GENOMIC DNA]</scope>
</reference>
<comment type="caution">
    <text evidence="2">The sequence shown here is derived from an EMBL/GenBank/DDBJ whole genome shotgun (WGS) entry which is preliminary data.</text>
</comment>
<evidence type="ECO:0000256" key="1">
    <source>
        <dbReference type="SAM" id="MobiDB-lite"/>
    </source>
</evidence>
<name>A0AAV4DB56_9GAST</name>
<feature type="region of interest" description="Disordered" evidence="1">
    <location>
        <begin position="165"/>
        <end position="202"/>
    </location>
</feature>
<keyword evidence="3" id="KW-1185">Reference proteome</keyword>
<evidence type="ECO:0000313" key="2">
    <source>
        <dbReference type="EMBL" id="GFO41454.1"/>
    </source>
</evidence>
<sequence length="202" mass="22371">MDLNRDNDLCIGLERKNLVADSQSVTVSAEPSVNIIGPEEEAHGLCGFKENFYENPDKNQAILANRSKSGWQRLLRVTAEAMLLVSSVGGVLSKGFSLRTKQYMLLFILLFQESCGHLVLTYPPARTYPLDFSDNYRTRPPCGMPHVHRVISGFQALRHARAPAAGLEPATADAPSSRPFMPGDRVFRETSSSSQSYQVLRS</sequence>
<accession>A0AAV4DB56</accession>
<dbReference type="Proteomes" id="UP000735302">
    <property type="component" value="Unassembled WGS sequence"/>
</dbReference>
<evidence type="ECO:0000313" key="3">
    <source>
        <dbReference type="Proteomes" id="UP000735302"/>
    </source>
</evidence>
<gene>
    <name evidence="2" type="ORF">PoB_006795900</name>
</gene>
<protein>
    <submittedName>
        <fullName evidence="2">Cell surface glycoprotein 1</fullName>
    </submittedName>
</protein>
<proteinExistence type="predicted"/>
<organism evidence="2 3">
    <name type="scientific">Plakobranchus ocellatus</name>
    <dbReference type="NCBI Taxonomy" id="259542"/>
    <lineage>
        <taxon>Eukaryota</taxon>
        <taxon>Metazoa</taxon>
        <taxon>Spiralia</taxon>
        <taxon>Lophotrochozoa</taxon>
        <taxon>Mollusca</taxon>
        <taxon>Gastropoda</taxon>
        <taxon>Heterobranchia</taxon>
        <taxon>Euthyneura</taxon>
        <taxon>Panpulmonata</taxon>
        <taxon>Sacoglossa</taxon>
        <taxon>Placobranchoidea</taxon>
        <taxon>Plakobranchidae</taxon>
        <taxon>Plakobranchus</taxon>
    </lineage>
</organism>